<dbReference type="EMBL" id="JAIBCX010000100">
    <property type="protein sequence ID" value="MCJ8355434.1"/>
    <property type="molecule type" value="Genomic_DNA"/>
</dbReference>
<feature type="region of interest" description="Disordered" evidence="1">
    <location>
        <begin position="27"/>
        <end position="51"/>
    </location>
</feature>
<feature type="non-terminal residue" evidence="2">
    <location>
        <position position="68"/>
    </location>
</feature>
<name>A0AAW5EV63_NOVHA</name>
<evidence type="ECO:0000313" key="2">
    <source>
        <dbReference type="EMBL" id="MCJ8355434.1"/>
    </source>
</evidence>
<dbReference type="Proteomes" id="UP001202887">
    <property type="component" value="Unassembled WGS sequence"/>
</dbReference>
<dbReference type="RefSeq" id="WP_247067956.1">
    <property type="nucleotide sequence ID" value="NZ_JAIBCX010000100.1"/>
</dbReference>
<dbReference type="AlphaFoldDB" id="A0AAW5EV63"/>
<sequence>MKKPPEHHVPGGFFHGTFLYHAPAWGIAPPGRDTRDVRRTGQRVSWSGEQPCLVDQGVGGFSTGAAGA</sequence>
<proteinExistence type="predicted"/>
<accession>A0AAW5EV63</accession>
<comment type="caution">
    <text evidence="2">The sequence shown here is derived from an EMBL/GenBank/DDBJ whole genome shotgun (WGS) entry which is preliminary data.</text>
</comment>
<organism evidence="2 3">
    <name type="scientific">Novacetimonas hansenii</name>
    <name type="common">Komagataeibacter hansenii</name>
    <dbReference type="NCBI Taxonomy" id="436"/>
    <lineage>
        <taxon>Bacteria</taxon>
        <taxon>Pseudomonadati</taxon>
        <taxon>Pseudomonadota</taxon>
        <taxon>Alphaproteobacteria</taxon>
        <taxon>Acetobacterales</taxon>
        <taxon>Acetobacteraceae</taxon>
        <taxon>Novacetimonas</taxon>
    </lineage>
</organism>
<evidence type="ECO:0000256" key="1">
    <source>
        <dbReference type="SAM" id="MobiDB-lite"/>
    </source>
</evidence>
<reference evidence="2" key="1">
    <citation type="journal article" date="2021" name="Polymers (Basel)">
        <title>Highly Stretchable Bacterial Cellulose Produced by Komagataeibacter hansenii SI1.</title>
        <authorList>
            <person name="Cielecka I."/>
            <person name="Ryngajllo M."/>
            <person name="Maniukiewicz W."/>
            <person name="Bielecki S."/>
        </authorList>
    </citation>
    <scope>NUCLEOTIDE SEQUENCE</scope>
    <source>
        <strain evidence="2">SI1</strain>
    </source>
</reference>
<gene>
    <name evidence="2" type="ORF">K1W68_15825</name>
</gene>
<protein>
    <submittedName>
        <fullName evidence="2">Uncharacterized protein</fullName>
    </submittedName>
</protein>
<reference evidence="2" key="2">
    <citation type="submission" date="2022-03" db="EMBL/GenBank/DDBJ databases">
        <authorList>
            <person name="Ryngajllo M."/>
            <person name="Jacek P."/>
            <person name="Kubiak K."/>
        </authorList>
    </citation>
    <scope>NUCLEOTIDE SEQUENCE</scope>
    <source>
        <strain evidence="2">SI1</strain>
    </source>
</reference>
<evidence type="ECO:0000313" key="3">
    <source>
        <dbReference type="Proteomes" id="UP001202887"/>
    </source>
</evidence>